<dbReference type="SUPFAM" id="SSF47027">
    <property type="entry name" value="Acyl-CoA binding protein"/>
    <property type="match status" value="1"/>
</dbReference>
<proteinExistence type="inferred from homology"/>
<dbReference type="PANTHER" id="PTHR23310">
    <property type="entry name" value="ACYL-COA-BINDING PROTEIN, ACBP"/>
    <property type="match status" value="1"/>
</dbReference>
<dbReference type="AlphaFoldDB" id="A0AAP0RT60"/>
<reference evidence="5 6" key="1">
    <citation type="journal article" date="2024" name="Plant J.">
        <title>Genome sequences and population genomics reveal climatic adaptation and genomic divergence between two closely related sweetgum species.</title>
        <authorList>
            <person name="Xu W.Q."/>
            <person name="Ren C.Q."/>
            <person name="Zhang X.Y."/>
            <person name="Comes H.P."/>
            <person name="Liu X.H."/>
            <person name="Li Y.G."/>
            <person name="Kettle C.J."/>
            <person name="Jalonen R."/>
            <person name="Gaisberger H."/>
            <person name="Ma Y.Z."/>
            <person name="Qiu Y.X."/>
        </authorList>
    </citation>
    <scope>NUCLEOTIDE SEQUENCE [LARGE SCALE GENOMIC DNA]</scope>
    <source>
        <strain evidence="5">Hangzhou</strain>
    </source>
</reference>
<evidence type="ECO:0000256" key="2">
    <source>
        <dbReference type="ARBA" id="ARBA00023121"/>
    </source>
</evidence>
<accession>A0AAP0RT60</accession>
<feature type="region of interest" description="Disordered" evidence="3">
    <location>
        <begin position="187"/>
        <end position="214"/>
    </location>
</feature>
<comment type="caution">
    <text evidence="5">The sequence shown here is derived from an EMBL/GenBank/DDBJ whole genome shotgun (WGS) entry which is preliminary data.</text>
</comment>
<dbReference type="PRINTS" id="PR00689">
    <property type="entry name" value="ACOABINDINGP"/>
</dbReference>
<name>A0AAP0RT60_LIQFO</name>
<comment type="similarity">
    <text evidence="1">Belongs to the ACBP family.</text>
</comment>
<evidence type="ECO:0000256" key="3">
    <source>
        <dbReference type="SAM" id="MobiDB-lite"/>
    </source>
</evidence>
<dbReference type="GO" id="GO:0006631">
    <property type="term" value="P:fatty acid metabolic process"/>
    <property type="evidence" value="ECO:0007669"/>
    <property type="project" value="TreeGrafter"/>
</dbReference>
<feature type="compositionally biased region" description="Basic and acidic residues" evidence="3">
    <location>
        <begin position="187"/>
        <end position="205"/>
    </location>
</feature>
<sequence length="384" mass="41921">MLCSVSLSPLAKATMLFLEFLFSLALWLLLSFVISKLLTMASADGTHGSVSTSKEDTMEKEVLCDRKIGKKLRNCGNRVRFVDKVVIREVGEFEGESVHEKLNVRSPEISDAADIDANAAVGSGESCVEECCGTEEVKAGEVCTGESTSDRVDIIEENVVEESPERIKFRDIEIDLVEDEARSVKSEESKEVGVSECGGNERSEVDGGDGEGLLHDDEDWEGVERTELERDFGAAVAFVGCRSNADCVSTLGSDVQMQLYGLHKVATEGPCREPQPMALKVSARAKWNAWKQLGNMNQEAAMERYITLLSERIPRWMGDDHGGDNKQVLSDEGASCKLPSDLETFVHNQASAENDSNLVEQKAWVGGCDLIGAGGPNSMNREKQ</sequence>
<gene>
    <name evidence="5" type="ORF">L1049_023511</name>
</gene>
<dbReference type="Pfam" id="PF00887">
    <property type="entry name" value="ACBP"/>
    <property type="match status" value="1"/>
</dbReference>
<keyword evidence="6" id="KW-1185">Reference proteome</keyword>
<dbReference type="Gene3D" id="1.20.80.10">
    <property type="match status" value="1"/>
</dbReference>
<dbReference type="InterPro" id="IPR014352">
    <property type="entry name" value="FERM/acyl-CoA-bd_prot_sf"/>
</dbReference>
<feature type="domain" description="ACB" evidence="4">
    <location>
        <begin position="228"/>
        <end position="318"/>
    </location>
</feature>
<evidence type="ECO:0000259" key="4">
    <source>
        <dbReference type="PROSITE" id="PS51228"/>
    </source>
</evidence>
<dbReference type="Proteomes" id="UP001415857">
    <property type="component" value="Unassembled WGS sequence"/>
</dbReference>
<evidence type="ECO:0000256" key="1">
    <source>
        <dbReference type="ARBA" id="ARBA00005567"/>
    </source>
</evidence>
<evidence type="ECO:0000313" key="5">
    <source>
        <dbReference type="EMBL" id="KAK9284340.1"/>
    </source>
</evidence>
<dbReference type="EMBL" id="JBBPBK010000005">
    <property type="protein sequence ID" value="KAK9284340.1"/>
    <property type="molecule type" value="Genomic_DNA"/>
</dbReference>
<keyword evidence="2" id="KW-0446">Lipid-binding</keyword>
<dbReference type="GO" id="GO:0000062">
    <property type="term" value="F:fatty-acyl-CoA binding"/>
    <property type="evidence" value="ECO:0007669"/>
    <property type="project" value="InterPro"/>
</dbReference>
<organism evidence="5 6">
    <name type="scientific">Liquidambar formosana</name>
    <name type="common">Formosan gum</name>
    <dbReference type="NCBI Taxonomy" id="63359"/>
    <lineage>
        <taxon>Eukaryota</taxon>
        <taxon>Viridiplantae</taxon>
        <taxon>Streptophyta</taxon>
        <taxon>Embryophyta</taxon>
        <taxon>Tracheophyta</taxon>
        <taxon>Spermatophyta</taxon>
        <taxon>Magnoliopsida</taxon>
        <taxon>eudicotyledons</taxon>
        <taxon>Gunneridae</taxon>
        <taxon>Pentapetalae</taxon>
        <taxon>Saxifragales</taxon>
        <taxon>Altingiaceae</taxon>
        <taxon>Liquidambar</taxon>
    </lineage>
</organism>
<dbReference type="PANTHER" id="PTHR23310:SF105">
    <property type="entry name" value="ACYL-COA-BINDING DOMAIN-CONTAINING PROTEIN 5"/>
    <property type="match status" value="1"/>
</dbReference>
<dbReference type="InterPro" id="IPR000582">
    <property type="entry name" value="Acyl-CoA-binding_protein"/>
</dbReference>
<protein>
    <recommendedName>
        <fullName evidence="4">ACB domain-containing protein</fullName>
    </recommendedName>
</protein>
<dbReference type="PROSITE" id="PS51228">
    <property type="entry name" value="ACB_2"/>
    <property type="match status" value="1"/>
</dbReference>
<dbReference type="InterPro" id="IPR035984">
    <property type="entry name" value="Acyl-CoA-binding_sf"/>
</dbReference>
<evidence type="ECO:0000313" key="6">
    <source>
        <dbReference type="Proteomes" id="UP001415857"/>
    </source>
</evidence>